<organism evidence="3 4">
    <name type="scientific">Mycobacterium kansasii</name>
    <dbReference type="NCBI Taxonomy" id="1768"/>
    <lineage>
        <taxon>Bacteria</taxon>
        <taxon>Bacillati</taxon>
        <taxon>Actinomycetota</taxon>
        <taxon>Actinomycetes</taxon>
        <taxon>Mycobacteriales</taxon>
        <taxon>Mycobacteriaceae</taxon>
        <taxon>Mycobacterium</taxon>
    </lineage>
</organism>
<evidence type="ECO:0000313" key="3">
    <source>
        <dbReference type="EMBL" id="OOK67331.1"/>
    </source>
</evidence>
<dbReference type="AlphaFoldDB" id="A0A1V3WM26"/>
<protein>
    <recommendedName>
        <fullName evidence="2">EccD-like transmembrane domain-containing protein</fullName>
    </recommendedName>
</protein>
<dbReference type="InterPro" id="IPR044049">
    <property type="entry name" value="EccD_transm"/>
</dbReference>
<feature type="domain" description="EccD-like transmembrane" evidence="2">
    <location>
        <begin position="6"/>
        <end position="68"/>
    </location>
</feature>
<accession>A0A1V3WM26</accession>
<feature type="transmembrane region" description="Helical" evidence="1">
    <location>
        <begin position="15"/>
        <end position="35"/>
    </location>
</feature>
<proteinExistence type="predicted"/>
<dbReference type="Pfam" id="PF19053">
    <property type="entry name" value="EccD"/>
    <property type="match status" value="1"/>
</dbReference>
<dbReference type="Proteomes" id="UP000189229">
    <property type="component" value="Unassembled WGS sequence"/>
</dbReference>
<name>A0A1V3WM26_MYCKA</name>
<evidence type="ECO:0000256" key="1">
    <source>
        <dbReference type="SAM" id="Phobius"/>
    </source>
</evidence>
<evidence type="ECO:0000259" key="2">
    <source>
        <dbReference type="Pfam" id="PF19053"/>
    </source>
</evidence>
<keyword evidence="1" id="KW-0812">Transmembrane</keyword>
<keyword evidence="1" id="KW-1133">Transmembrane helix</keyword>
<evidence type="ECO:0000313" key="4">
    <source>
        <dbReference type="Proteomes" id="UP000189229"/>
    </source>
</evidence>
<dbReference type="EMBL" id="MVBM01000008">
    <property type="protein sequence ID" value="OOK67331.1"/>
    <property type="molecule type" value="Genomic_DNA"/>
</dbReference>
<keyword evidence="1" id="KW-0472">Membrane</keyword>
<feature type="transmembrane region" description="Helical" evidence="1">
    <location>
        <begin position="42"/>
        <end position="63"/>
    </location>
</feature>
<comment type="caution">
    <text evidence="3">The sequence shown here is derived from an EMBL/GenBank/DDBJ whole genome shotgun (WGS) entry which is preliminary data.</text>
</comment>
<gene>
    <name evidence="3" type="ORF">BZL30_7875</name>
</gene>
<reference evidence="3 4" key="1">
    <citation type="submission" date="2017-02" db="EMBL/GenBank/DDBJ databases">
        <title>Complete genome sequences of Mycobacterium kansasii strains isolated from rhesus macaques.</title>
        <authorList>
            <person name="Panda A."/>
            <person name="Nagaraj S."/>
            <person name="Zhao X."/>
            <person name="Tettelin H."/>
            <person name="Detolla L.J."/>
        </authorList>
    </citation>
    <scope>NUCLEOTIDE SEQUENCE [LARGE SCALE GENOMIC DNA]</scope>
    <source>
        <strain evidence="3 4">11-3813</strain>
    </source>
</reference>
<sequence>MLILDALRAGVQHGATAGVAAAAGVIALLLAGIAHRIHRDPIAALTLSVIATVFVAVAGLLAVPGARVCRTPCSPPRGQPSQRRWPSA</sequence>